<accession>A0A914CAR8</accession>
<dbReference type="WBParaSite" id="ACRNAN_Path_740.g2806.t1">
    <property type="protein sequence ID" value="ACRNAN_Path_740.g2806.t1"/>
    <property type="gene ID" value="ACRNAN_Path_740.g2806"/>
</dbReference>
<dbReference type="Proteomes" id="UP000887540">
    <property type="component" value="Unplaced"/>
</dbReference>
<reference evidence="3" key="1">
    <citation type="submission" date="2022-11" db="UniProtKB">
        <authorList>
            <consortium name="WormBaseParasite"/>
        </authorList>
    </citation>
    <scope>IDENTIFICATION</scope>
</reference>
<evidence type="ECO:0000313" key="2">
    <source>
        <dbReference type="Proteomes" id="UP000887540"/>
    </source>
</evidence>
<dbReference type="Pfam" id="PF14780">
    <property type="entry name" value="NEPRO_N"/>
    <property type="match status" value="1"/>
</dbReference>
<sequence>MSSNEILLETINLHLKNAPPKLFSSSSSVLVDLRKLRFQLQGVLSTWKSNGIDGNISSGSMKIYDALVYKFGQSNRHQKFWKVTLQVYSELKRINQRNLFEILSKISQGLSNSNYTCAPSTSATCYVASLILERMIRLDRLRLLCVKSAHFSMGYIELNHLITFNLMLIAIASDIAKESLRHIYQLSKTYNELAYWFRSTDKSFPTSSAELQLRSIPNGNITNLENMSKPSRTASRSLKIYFPIHLTHLKSKPFQKFRMDAEVVLEKMGISVPRDDDRFNSTLNAGHIITVDVDESPEKMYTESSAKLKRKRKKQKSVVECIEKRVQDFKPKLKKKRKKQKSL</sequence>
<protein>
    <submittedName>
        <fullName evidence="3">Nucleolus and neural progenitor protein-like N-terminal domain-containing protein</fullName>
    </submittedName>
</protein>
<feature type="domain" description="Nucleolus and neural progenitor protein-like N-terminal" evidence="1">
    <location>
        <begin position="61"/>
        <end position="193"/>
    </location>
</feature>
<evidence type="ECO:0000313" key="3">
    <source>
        <dbReference type="WBParaSite" id="ACRNAN_Path_740.g2806.t1"/>
    </source>
</evidence>
<proteinExistence type="predicted"/>
<dbReference type="InterPro" id="IPR027951">
    <property type="entry name" value="Nepro_N"/>
</dbReference>
<keyword evidence="2" id="KW-1185">Reference proteome</keyword>
<organism evidence="2 3">
    <name type="scientific">Acrobeloides nanus</name>
    <dbReference type="NCBI Taxonomy" id="290746"/>
    <lineage>
        <taxon>Eukaryota</taxon>
        <taxon>Metazoa</taxon>
        <taxon>Ecdysozoa</taxon>
        <taxon>Nematoda</taxon>
        <taxon>Chromadorea</taxon>
        <taxon>Rhabditida</taxon>
        <taxon>Tylenchina</taxon>
        <taxon>Cephalobomorpha</taxon>
        <taxon>Cephaloboidea</taxon>
        <taxon>Cephalobidae</taxon>
        <taxon>Acrobeloides</taxon>
    </lineage>
</organism>
<evidence type="ECO:0000259" key="1">
    <source>
        <dbReference type="Pfam" id="PF14780"/>
    </source>
</evidence>
<name>A0A914CAR8_9BILA</name>
<dbReference type="AlphaFoldDB" id="A0A914CAR8"/>